<dbReference type="FunFam" id="1.25.10.10:FF:000030">
    <property type="entry name" value="AP-1 complex subunit gamma"/>
    <property type="match status" value="1"/>
</dbReference>
<evidence type="ECO:0000256" key="9">
    <source>
        <dbReference type="PIRNR" id="PIRNR037094"/>
    </source>
</evidence>
<dbReference type="PIRSF" id="PIRSF037094">
    <property type="entry name" value="AP1_complex_gamma"/>
    <property type="match status" value="1"/>
</dbReference>
<dbReference type="GO" id="GO:0006886">
    <property type="term" value="P:intracellular protein transport"/>
    <property type="evidence" value="ECO:0007669"/>
    <property type="project" value="UniProtKB-UniRule"/>
</dbReference>
<sequence length="887" mass="95243">MSIRLRELIRSVRQAKTAAQERDVIAKESAALRGAFKEQDTLYRHRNVAKLLYIHMLGYPTHFGQMETLKLIAASGFPEKRIGYLGLMILLDERHEVLMLVTNSLKNDLQARSQYVVGLALCALGNICSAEMARDLAPSLERLLDAPNSFIRKKAALCANRVVRKVPEVIESFIDRAAGLLNDRHHGVLLAGVTLMLEICTVEPTVIPVYRQHVPTLARVVKTLLMSPYSPEHDVGGITDPFLQVKILRLLRVLGQGSAESSEAMSDILAQVATSTQAARNSGHAIQYEAVQTIMNINVDAIGGLRVLAINILGRFLGNRDNNMRYVALNTLAKVVAVDGQAVQRHRNTIVDCVKDADVSIRRRALDLVYALVNEGNIKTLTSELLDYLKVADAEFKPDLTAKVCLLVQRFAPDKRWHFDSLLRILTQAGAYVKEDVTRALIVLLTNAVDLHGYAARAMYAALASDVEGAELSLIITAAWFLGEYGELLIGDAGGPLLSREYPQVAASTSADVVSLLERVLRRPQLPATAREFLLTSLVKLSTRFADQNERIQAIIAKDRSSQGLEVQARACEYSRLFGYAQLRTQLLEHMPALDEAHYSRNVATADAIDMSTEPAAAQMSENGNVSASNKLVNADVVGDLLSMEEGTSDPAAGGASAVDLLQDLLGGGDLSNGGSFGGSGVIAQGSAAAPLVDLLGGGGDLGASLGAPQPPPQDPLAGLMGAGTPTRGSAPIAAPTRVESDPFADISGTGHQAAGPLRAPAPAPPQPTIPPRTVYDKSGVSVVFTFTKPGIPANTDITATYRNSSMHTVTDFSLQAAVPKFMQLRLDPASGNTLQPFGANSVTQQLHVTNSQHGNKPLAFRLRINFSIDGASQQDQAEVKDLPVSV</sequence>
<dbReference type="InterPro" id="IPR016024">
    <property type="entry name" value="ARM-type_fold"/>
</dbReference>
<keyword evidence="7 9" id="KW-0472">Membrane</keyword>
<feature type="domain" description="GAE" evidence="11">
    <location>
        <begin position="768"/>
        <end position="884"/>
    </location>
</feature>
<evidence type="ECO:0000256" key="3">
    <source>
        <dbReference type="ARBA" id="ARBA00006613"/>
    </source>
</evidence>
<keyword evidence="6 9" id="KW-0333">Golgi apparatus</keyword>
<dbReference type="GO" id="GO:0030121">
    <property type="term" value="C:AP-1 adaptor complex"/>
    <property type="evidence" value="ECO:0007669"/>
    <property type="project" value="InterPro"/>
</dbReference>
<dbReference type="InterPro" id="IPR013041">
    <property type="entry name" value="Clathrin_app_Ig-like_sf"/>
</dbReference>
<keyword evidence="13" id="KW-1185">Reference proteome</keyword>
<dbReference type="GO" id="GO:0016192">
    <property type="term" value="P:vesicle-mediated transport"/>
    <property type="evidence" value="ECO:0007669"/>
    <property type="project" value="InterPro"/>
</dbReference>
<dbReference type="InterPro" id="IPR008152">
    <property type="entry name" value="Clathrin_a/b/g-adaptin_app_Ig"/>
</dbReference>
<dbReference type="InterPro" id="IPR008153">
    <property type="entry name" value="GAE_dom"/>
</dbReference>
<dbReference type="Pfam" id="PF01602">
    <property type="entry name" value="Adaptin_N"/>
    <property type="match status" value="1"/>
</dbReference>
<evidence type="ECO:0000313" key="12">
    <source>
        <dbReference type="EMBL" id="KAK9803701.1"/>
    </source>
</evidence>
<evidence type="ECO:0000256" key="1">
    <source>
        <dbReference type="ARBA" id="ARBA00004156"/>
    </source>
</evidence>
<gene>
    <name evidence="12" type="ORF">WJX73_002945</name>
</gene>
<dbReference type="PROSITE" id="PS50180">
    <property type="entry name" value="GAE"/>
    <property type="match status" value="1"/>
</dbReference>
<protein>
    <recommendedName>
        <fullName evidence="9">AP-1 complex subunit gamma</fullName>
    </recommendedName>
</protein>
<evidence type="ECO:0000259" key="11">
    <source>
        <dbReference type="PROSITE" id="PS50180"/>
    </source>
</evidence>
<comment type="similarity">
    <text evidence="3 9">Belongs to the adaptor complexes large subunit family.</text>
</comment>
<dbReference type="SUPFAM" id="SSF48371">
    <property type="entry name" value="ARM repeat"/>
    <property type="match status" value="1"/>
</dbReference>
<dbReference type="InterPro" id="IPR017107">
    <property type="entry name" value="AP1_complex_gsu"/>
</dbReference>
<feature type="compositionally biased region" description="Pro residues" evidence="10">
    <location>
        <begin position="760"/>
        <end position="771"/>
    </location>
</feature>
<name>A0AAW1P507_9CHLO</name>
<evidence type="ECO:0000256" key="2">
    <source>
        <dbReference type="ARBA" id="ARBA00004555"/>
    </source>
</evidence>
<dbReference type="SUPFAM" id="SSF49348">
    <property type="entry name" value="Clathrin adaptor appendage domain"/>
    <property type="match status" value="1"/>
</dbReference>
<dbReference type="PANTHER" id="PTHR22780">
    <property type="entry name" value="ADAPTIN, ALPHA/GAMMA/EPSILON"/>
    <property type="match status" value="1"/>
</dbReference>
<dbReference type="SMART" id="SM00809">
    <property type="entry name" value="Alpha_adaptinC2"/>
    <property type="match status" value="1"/>
</dbReference>
<comment type="subcellular location">
    <subcellularLocation>
        <location evidence="1">Cytoplasmic vesicle membrane</location>
    </subcellularLocation>
    <subcellularLocation>
        <location evidence="2">Golgi apparatus</location>
    </subcellularLocation>
</comment>
<keyword evidence="8 9" id="KW-0968">Cytoplasmic vesicle</keyword>
<dbReference type="Gene3D" id="1.25.10.10">
    <property type="entry name" value="Leucine-rich Repeat Variant"/>
    <property type="match status" value="1"/>
</dbReference>
<dbReference type="Pfam" id="PF02883">
    <property type="entry name" value="Alpha_adaptinC2"/>
    <property type="match status" value="1"/>
</dbReference>
<evidence type="ECO:0000256" key="8">
    <source>
        <dbReference type="ARBA" id="ARBA00023329"/>
    </source>
</evidence>
<comment type="caution">
    <text evidence="12">The sequence shown here is derived from an EMBL/GenBank/DDBJ whole genome shotgun (WGS) entry which is preliminary data.</text>
</comment>
<evidence type="ECO:0000256" key="10">
    <source>
        <dbReference type="SAM" id="MobiDB-lite"/>
    </source>
</evidence>
<evidence type="ECO:0000256" key="6">
    <source>
        <dbReference type="ARBA" id="ARBA00023034"/>
    </source>
</evidence>
<keyword evidence="5 9" id="KW-0653">Protein transport</keyword>
<reference evidence="12 13" key="1">
    <citation type="journal article" date="2024" name="Nat. Commun.">
        <title>Phylogenomics reveals the evolutionary origins of lichenization in chlorophyte algae.</title>
        <authorList>
            <person name="Puginier C."/>
            <person name="Libourel C."/>
            <person name="Otte J."/>
            <person name="Skaloud P."/>
            <person name="Haon M."/>
            <person name="Grisel S."/>
            <person name="Petersen M."/>
            <person name="Berrin J.G."/>
            <person name="Delaux P.M."/>
            <person name="Dal Grande F."/>
            <person name="Keller J."/>
        </authorList>
    </citation>
    <scope>NUCLEOTIDE SEQUENCE [LARGE SCALE GENOMIC DNA]</scope>
    <source>
        <strain evidence="12 13">SAG 2036</strain>
    </source>
</reference>
<dbReference type="InterPro" id="IPR011989">
    <property type="entry name" value="ARM-like"/>
</dbReference>
<dbReference type="InterPro" id="IPR050840">
    <property type="entry name" value="Adaptor_Complx_Large_Subunit"/>
</dbReference>
<accession>A0AAW1P507</accession>
<evidence type="ECO:0000313" key="13">
    <source>
        <dbReference type="Proteomes" id="UP001465755"/>
    </source>
</evidence>
<dbReference type="Gene3D" id="2.60.40.1230">
    <property type="match status" value="1"/>
</dbReference>
<evidence type="ECO:0000256" key="5">
    <source>
        <dbReference type="ARBA" id="ARBA00022927"/>
    </source>
</evidence>
<dbReference type="InterPro" id="IPR002553">
    <property type="entry name" value="Clathrin/coatomer_adapt-like_N"/>
</dbReference>
<feature type="region of interest" description="Disordered" evidence="10">
    <location>
        <begin position="703"/>
        <end position="773"/>
    </location>
</feature>
<dbReference type="Proteomes" id="UP001465755">
    <property type="component" value="Unassembled WGS sequence"/>
</dbReference>
<dbReference type="EMBL" id="JALJOQ010000057">
    <property type="protein sequence ID" value="KAK9803701.1"/>
    <property type="molecule type" value="Genomic_DNA"/>
</dbReference>
<keyword evidence="4 9" id="KW-0813">Transport</keyword>
<organism evidence="12 13">
    <name type="scientific">Symbiochloris irregularis</name>
    <dbReference type="NCBI Taxonomy" id="706552"/>
    <lineage>
        <taxon>Eukaryota</taxon>
        <taxon>Viridiplantae</taxon>
        <taxon>Chlorophyta</taxon>
        <taxon>core chlorophytes</taxon>
        <taxon>Trebouxiophyceae</taxon>
        <taxon>Trebouxiales</taxon>
        <taxon>Trebouxiaceae</taxon>
        <taxon>Symbiochloris</taxon>
    </lineage>
</organism>
<dbReference type="AlphaFoldDB" id="A0AAW1P507"/>
<evidence type="ECO:0000256" key="7">
    <source>
        <dbReference type="ARBA" id="ARBA00023136"/>
    </source>
</evidence>
<evidence type="ECO:0000256" key="4">
    <source>
        <dbReference type="ARBA" id="ARBA00022448"/>
    </source>
</evidence>
<proteinExistence type="inferred from homology"/>